<accession>A0A1G4AMQ7</accession>
<name>A0A1G4AMQ7_9PEZI</name>
<dbReference type="OrthoDB" id="1739143at2759"/>
<evidence type="ECO:0008006" key="4">
    <source>
        <dbReference type="Google" id="ProtNLM"/>
    </source>
</evidence>
<dbReference type="AlphaFoldDB" id="A0A1G4AMQ7"/>
<dbReference type="EMBL" id="MJBS01000259">
    <property type="protein sequence ID" value="OHE90447.1"/>
    <property type="molecule type" value="Genomic_DNA"/>
</dbReference>
<dbReference type="InterPro" id="IPR036380">
    <property type="entry name" value="Isochorismatase-like_sf"/>
</dbReference>
<organism evidence="2 3">
    <name type="scientific">Colletotrichum orchidophilum</name>
    <dbReference type="NCBI Taxonomy" id="1209926"/>
    <lineage>
        <taxon>Eukaryota</taxon>
        <taxon>Fungi</taxon>
        <taxon>Dikarya</taxon>
        <taxon>Ascomycota</taxon>
        <taxon>Pezizomycotina</taxon>
        <taxon>Sordariomycetes</taxon>
        <taxon>Hypocreomycetidae</taxon>
        <taxon>Glomerellales</taxon>
        <taxon>Glomerellaceae</taxon>
        <taxon>Colletotrichum</taxon>
    </lineage>
</organism>
<sequence length="133" mass="14151">MPALYQPTTEPGQNRHPHPEAASYAASGYGNRTGWGSRPALLLVDICKAYSTPSSPLDLSGNPSATFVPESAARLVAAAREGGVPVIWTAVEYKDPDMADAGPFWLKAKTLAVWQVGGDLHAQGLADWTNVEF</sequence>
<dbReference type="GeneID" id="34567380"/>
<dbReference type="Proteomes" id="UP000176998">
    <property type="component" value="Unassembled WGS sequence"/>
</dbReference>
<proteinExistence type="predicted"/>
<comment type="caution">
    <text evidence="2">The sequence shown here is derived from an EMBL/GenBank/DDBJ whole genome shotgun (WGS) entry which is preliminary data.</text>
</comment>
<protein>
    <recommendedName>
        <fullName evidence="4">Isochorismatase-like domain-containing protein</fullName>
    </recommendedName>
</protein>
<dbReference type="Gene3D" id="3.40.50.850">
    <property type="entry name" value="Isochorismatase-like"/>
    <property type="match status" value="1"/>
</dbReference>
<feature type="region of interest" description="Disordered" evidence="1">
    <location>
        <begin position="1"/>
        <end position="25"/>
    </location>
</feature>
<evidence type="ECO:0000313" key="3">
    <source>
        <dbReference type="Proteomes" id="UP000176998"/>
    </source>
</evidence>
<dbReference type="RefSeq" id="XP_022467624.1">
    <property type="nucleotide sequence ID" value="XM_022625870.1"/>
</dbReference>
<evidence type="ECO:0000313" key="2">
    <source>
        <dbReference type="EMBL" id="OHE90447.1"/>
    </source>
</evidence>
<gene>
    <name evidence="2" type="ORF">CORC01_14259</name>
</gene>
<feature type="compositionally biased region" description="Polar residues" evidence="1">
    <location>
        <begin position="1"/>
        <end position="12"/>
    </location>
</feature>
<keyword evidence="3" id="KW-1185">Reference proteome</keyword>
<dbReference type="SUPFAM" id="SSF52499">
    <property type="entry name" value="Isochorismatase-like hydrolases"/>
    <property type="match status" value="1"/>
</dbReference>
<reference evidence="2 3" key="1">
    <citation type="submission" date="2016-09" db="EMBL/GenBank/DDBJ databases">
        <authorList>
            <person name="Capua I."/>
            <person name="De Benedictis P."/>
            <person name="Joannis T."/>
            <person name="Lombin L.H."/>
            <person name="Cattoli G."/>
        </authorList>
    </citation>
    <scope>NUCLEOTIDE SEQUENCE [LARGE SCALE GENOMIC DNA]</scope>
    <source>
        <strain evidence="2 3">IMI 309357</strain>
    </source>
</reference>
<evidence type="ECO:0000256" key="1">
    <source>
        <dbReference type="SAM" id="MobiDB-lite"/>
    </source>
</evidence>